<feature type="compositionally biased region" description="Polar residues" evidence="1">
    <location>
        <begin position="58"/>
        <end position="88"/>
    </location>
</feature>
<reference evidence="2 3" key="1">
    <citation type="submission" date="2011-06" db="EMBL/GenBank/DDBJ databases">
        <title>The complete genome of Spirochaeta thermophila DSM 6578.</title>
        <authorList>
            <consortium name="US DOE Joint Genome Institute (JGI-PGF)"/>
            <person name="Lucas S."/>
            <person name="Lapidus A."/>
            <person name="Bruce D."/>
            <person name="Goodwin L."/>
            <person name="Pitluck S."/>
            <person name="Peters L."/>
            <person name="Kyrpides N."/>
            <person name="Mavromatis K."/>
            <person name="Ivanova N."/>
            <person name="Mikailova N."/>
            <person name="Pagani I."/>
            <person name="Chertkov O."/>
            <person name="Detter J.C."/>
            <person name="Tapia R."/>
            <person name="Han C."/>
            <person name="Land M."/>
            <person name="Hauser L."/>
            <person name="Markowitz V."/>
            <person name="Cheng J.-F."/>
            <person name="Hugenholtz P."/>
            <person name="Woyke T."/>
            <person name="Wu D."/>
            <person name="Spring S."/>
            <person name="Merkhoffer B."/>
            <person name="Schneider S."/>
            <person name="Klenk H.-P."/>
            <person name="Eisen J.A."/>
        </authorList>
    </citation>
    <scope>NUCLEOTIDE SEQUENCE [LARGE SCALE GENOMIC DNA]</scope>
    <source>
        <strain evidence="3">ATCC 700085 / DSM 6578 / Z-1203</strain>
    </source>
</reference>
<evidence type="ECO:0000256" key="1">
    <source>
        <dbReference type="SAM" id="MobiDB-lite"/>
    </source>
</evidence>
<evidence type="ECO:0000313" key="3">
    <source>
        <dbReference type="Proteomes" id="UP000007254"/>
    </source>
</evidence>
<dbReference type="KEGG" id="stq:Spith_0232"/>
<dbReference type="AlphaFoldDB" id="G0GCU9"/>
<organism evidence="2 3">
    <name type="scientific">Winmispira thermophila (strain ATCC 700085 / DSM 6578 / Z-1203)</name>
    <name type="common">Spirochaeta thermophila</name>
    <dbReference type="NCBI Taxonomy" id="869211"/>
    <lineage>
        <taxon>Bacteria</taxon>
        <taxon>Pseudomonadati</taxon>
        <taxon>Spirochaetota</taxon>
        <taxon>Spirochaetia</taxon>
        <taxon>Winmispirales</taxon>
        <taxon>Winmispiraceae</taxon>
        <taxon>Winmispira</taxon>
    </lineage>
</organism>
<gene>
    <name evidence="2" type="ordered locus">Spith_0232</name>
</gene>
<feature type="region of interest" description="Disordered" evidence="1">
    <location>
        <begin position="43"/>
        <end position="116"/>
    </location>
</feature>
<accession>G0GCU9</accession>
<dbReference type="Proteomes" id="UP000007254">
    <property type="component" value="Chromosome"/>
</dbReference>
<name>G0GCU9_WINT7</name>
<dbReference type="RefSeq" id="WP_014623919.1">
    <property type="nucleotide sequence ID" value="NC_017583.1"/>
</dbReference>
<dbReference type="EMBL" id="CP002903">
    <property type="protein sequence ID" value="AEJ60518.1"/>
    <property type="molecule type" value="Genomic_DNA"/>
</dbReference>
<evidence type="ECO:0000313" key="2">
    <source>
        <dbReference type="EMBL" id="AEJ60518.1"/>
    </source>
</evidence>
<keyword evidence="3" id="KW-1185">Reference proteome</keyword>
<sequence length="217" mass="23007">MKHRDKRTLVLGSMLLVLLGLLLTVGCANPVNSDIERIAASVTSEDGSQTTDDADLSGDTSQSGNESSEDFTATQSGEDPQQTVSQGSDDGAGAVSSDEQGAVEQPEAVAGGDAAEAEEDSLLAALEEAVAASKDLAGKVVIDGAGYLVISTDQGTYELAISDDPEELRDDLQDLWKEHKKDKELKSIAQELRKILASVTEASEREQGKKEKEKKRK</sequence>
<dbReference type="PROSITE" id="PS51257">
    <property type="entry name" value="PROKAR_LIPOPROTEIN"/>
    <property type="match status" value="1"/>
</dbReference>
<dbReference type="HOGENOM" id="CLU_1271623_0_0_12"/>
<evidence type="ECO:0008006" key="4">
    <source>
        <dbReference type="Google" id="ProtNLM"/>
    </source>
</evidence>
<proteinExistence type="predicted"/>
<protein>
    <recommendedName>
        <fullName evidence="4">Lipoprotein</fullName>
    </recommendedName>
</protein>